<dbReference type="SUPFAM" id="SSF48008">
    <property type="entry name" value="GntR ligand-binding domain-like"/>
    <property type="match status" value="1"/>
</dbReference>
<dbReference type="Pfam" id="PF07729">
    <property type="entry name" value="FCD"/>
    <property type="match status" value="1"/>
</dbReference>
<proteinExistence type="predicted"/>
<dbReference type="PROSITE" id="PS50949">
    <property type="entry name" value="HTH_GNTR"/>
    <property type="match status" value="1"/>
</dbReference>
<evidence type="ECO:0000256" key="3">
    <source>
        <dbReference type="ARBA" id="ARBA00023163"/>
    </source>
</evidence>
<dbReference type="PRINTS" id="PR00035">
    <property type="entry name" value="HTHGNTR"/>
</dbReference>
<dbReference type="InterPro" id="IPR036390">
    <property type="entry name" value="WH_DNA-bd_sf"/>
</dbReference>
<dbReference type="Pfam" id="PF00392">
    <property type="entry name" value="GntR"/>
    <property type="match status" value="1"/>
</dbReference>
<gene>
    <name evidence="5" type="primary">ycbG</name>
    <name evidence="5" type="ORF">GCM10007111_37110</name>
</gene>
<dbReference type="Gene3D" id="1.10.10.10">
    <property type="entry name" value="Winged helix-like DNA-binding domain superfamily/Winged helix DNA-binding domain"/>
    <property type="match status" value="1"/>
</dbReference>
<evidence type="ECO:0000313" key="6">
    <source>
        <dbReference type="Proteomes" id="UP000634435"/>
    </source>
</evidence>
<dbReference type="InterPro" id="IPR011711">
    <property type="entry name" value="GntR_C"/>
</dbReference>
<dbReference type="InterPro" id="IPR000524">
    <property type="entry name" value="Tscrpt_reg_HTH_GntR"/>
</dbReference>
<reference evidence="6" key="1">
    <citation type="journal article" date="2019" name="Int. J. Syst. Evol. Microbiol.">
        <title>The Global Catalogue of Microorganisms (GCM) 10K type strain sequencing project: providing services to taxonomists for standard genome sequencing and annotation.</title>
        <authorList>
            <consortium name="The Broad Institute Genomics Platform"/>
            <consortium name="The Broad Institute Genome Sequencing Center for Infectious Disease"/>
            <person name="Wu L."/>
            <person name="Ma J."/>
        </authorList>
    </citation>
    <scope>NUCLEOTIDE SEQUENCE [LARGE SCALE GENOMIC DNA]</scope>
    <source>
        <strain evidence="6">JCM 30071</strain>
    </source>
</reference>
<dbReference type="InterPro" id="IPR036388">
    <property type="entry name" value="WH-like_DNA-bd_sf"/>
</dbReference>
<keyword evidence="1" id="KW-0805">Transcription regulation</keyword>
<dbReference type="SMART" id="SM00345">
    <property type="entry name" value="HTH_GNTR"/>
    <property type="match status" value="1"/>
</dbReference>
<dbReference type="PANTHER" id="PTHR43537">
    <property type="entry name" value="TRANSCRIPTIONAL REGULATOR, GNTR FAMILY"/>
    <property type="match status" value="1"/>
</dbReference>
<dbReference type="SUPFAM" id="SSF46785">
    <property type="entry name" value="Winged helix' DNA-binding domain"/>
    <property type="match status" value="1"/>
</dbReference>
<dbReference type="RefSeq" id="WP_021290443.1">
    <property type="nucleotide sequence ID" value="NZ_BMPN01000007.1"/>
</dbReference>
<name>A0ABQ2DT49_9BACI</name>
<dbReference type="Gene3D" id="1.20.120.530">
    <property type="entry name" value="GntR ligand-binding domain-like"/>
    <property type="match status" value="1"/>
</dbReference>
<dbReference type="EMBL" id="BMPN01000007">
    <property type="protein sequence ID" value="GGJ72124.1"/>
    <property type="molecule type" value="Genomic_DNA"/>
</dbReference>
<dbReference type="CDD" id="cd07377">
    <property type="entry name" value="WHTH_GntR"/>
    <property type="match status" value="1"/>
</dbReference>
<comment type="caution">
    <text evidence="5">The sequence shown here is derived from an EMBL/GenBank/DDBJ whole genome shotgun (WGS) entry which is preliminary data.</text>
</comment>
<evidence type="ECO:0000256" key="1">
    <source>
        <dbReference type="ARBA" id="ARBA00023015"/>
    </source>
</evidence>
<keyword evidence="2" id="KW-0238">DNA-binding</keyword>
<protein>
    <submittedName>
        <fullName evidence="5">HTH-type transcriptional regulator YcbG</fullName>
    </submittedName>
</protein>
<feature type="domain" description="HTH gntR-type" evidence="4">
    <location>
        <begin position="17"/>
        <end position="85"/>
    </location>
</feature>
<accession>A0ABQ2DT49</accession>
<sequence length="243" mass="27989">MMSQTKDQLKIKSVKRETLSSQVIDQIIELLLSGQLKPGDKLPSEMELLDMFMVSRPVLREAISSLETIGIVRRKTREGTYFTNKIGSKPFKIMLSLSVGDIKAFIETRIVQELGLVTLAAEKITDDDLRRMKENMEKMEAQEGSTIELDKEFHRIIAYSATNPIIEGIIDPLLNMIDQTQETIPPEDRDKAYTIEQHKEIYAALEKRDPIESYICMYRHLDHARKRILARHEARLSSDLDKK</sequence>
<dbReference type="SMART" id="SM00895">
    <property type="entry name" value="FCD"/>
    <property type="match status" value="1"/>
</dbReference>
<keyword evidence="3" id="KW-0804">Transcription</keyword>
<keyword evidence="6" id="KW-1185">Reference proteome</keyword>
<dbReference type="Proteomes" id="UP000634435">
    <property type="component" value="Unassembled WGS sequence"/>
</dbReference>
<evidence type="ECO:0000256" key="2">
    <source>
        <dbReference type="ARBA" id="ARBA00023125"/>
    </source>
</evidence>
<dbReference type="PANTHER" id="PTHR43537:SF43">
    <property type="entry name" value="GNTR-FAMILY TRANSCRIPTIONAL REGULATOR"/>
    <property type="match status" value="1"/>
</dbReference>
<evidence type="ECO:0000259" key="4">
    <source>
        <dbReference type="PROSITE" id="PS50949"/>
    </source>
</evidence>
<dbReference type="InterPro" id="IPR008920">
    <property type="entry name" value="TF_FadR/GntR_C"/>
</dbReference>
<organism evidence="5 6">
    <name type="scientific">Virgibacillus kapii</name>
    <dbReference type="NCBI Taxonomy" id="1638645"/>
    <lineage>
        <taxon>Bacteria</taxon>
        <taxon>Bacillati</taxon>
        <taxon>Bacillota</taxon>
        <taxon>Bacilli</taxon>
        <taxon>Bacillales</taxon>
        <taxon>Bacillaceae</taxon>
        <taxon>Virgibacillus</taxon>
    </lineage>
</organism>
<evidence type="ECO:0000313" key="5">
    <source>
        <dbReference type="EMBL" id="GGJ72124.1"/>
    </source>
</evidence>